<keyword evidence="8" id="KW-0547">Nucleotide-binding</keyword>
<reference evidence="17 18" key="1">
    <citation type="submission" date="2013-05" db="EMBL/GenBank/DDBJ databases">
        <title>The Genome Sequence of Actinobaculum schaalii FB123-CNA2.</title>
        <authorList>
            <consortium name="The Broad Institute Genomics Platform"/>
            <person name="Earl A."/>
            <person name="Ward D."/>
            <person name="Feldgarden M."/>
            <person name="Gevers D."/>
            <person name="Saerens B."/>
            <person name="Vaneechoutte M."/>
            <person name="Walker B."/>
            <person name="Young S."/>
            <person name="Zeng Q."/>
            <person name="Gargeya S."/>
            <person name="Fitzgerald M."/>
            <person name="Haas B."/>
            <person name="Abouelleil A."/>
            <person name="Allen A.W."/>
            <person name="Alvarado L."/>
            <person name="Arachchi H.M."/>
            <person name="Berlin A.M."/>
            <person name="Chapman S.B."/>
            <person name="Gainer-Dewar J."/>
            <person name="Goldberg J."/>
            <person name="Griggs A."/>
            <person name="Gujja S."/>
            <person name="Hansen M."/>
            <person name="Howarth C."/>
            <person name="Imamovic A."/>
            <person name="Ireland A."/>
            <person name="Larimer J."/>
            <person name="McCowan C."/>
            <person name="Murphy C."/>
            <person name="Pearson M."/>
            <person name="Poon T.W."/>
            <person name="Priest M."/>
            <person name="Roberts A."/>
            <person name="Saif S."/>
            <person name="Shea T."/>
            <person name="Sisk P."/>
            <person name="Sykes S."/>
            <person name="Wortman J."/>
            <person name="Nusbaum C."/>
            <person name="Birren B."/>
        </authorList>
    </citation>
    <scope>NUCLEOTIDE SEQUENCE [LARGE SCALE GENOMIC DNA]</scope>
    <source>
        <strain evidence="17 18">FB123-CNA-2</strain>
    </source>
</reference>
<proteinExistence type="inferred from homology"/>
<feature type="region of interest" description="Disordered" evidence="14">
    <location>
        <begin position="605"/>
        <end position="631"/>
    </location>
</feature>
<dbReference type="InterPro" id="IPR003439">
    <property type="entry name" value="ABC_transporter-like_ATP-bd"/>
</dbReference>
<evidence type="ECO:0000256" key="13">
    <source>
        <dbReference type="RuleBase" id="RU363032"/>
    </source>
</evidence>
<dbReference type="STRING" id="59505.FB03_06100"/>
<dbReference type="EMBL" id="AGWM01000004">
    <property type="protein sequence ID" value="EPD27769.1"/>
    <property type="molecule type" value="Genomic_DNA"/>
</dbReference>
<dbReference type="InterPro" id="IPR035906">
    <property type="entry name" value="MetI-like_sf"/>
</dbReference>
<keyword evidence="11 13" id="KW-1133">Transmembrane helix</keyword>
<keyword evidence="5" id="KW-1003">Cell membrane</keyword>
<evidence type="ECO:0000256" key="11">
    <source>
        <dbReference type="ARBA" id="ARBA00022989"/>
    </source>
</evidence>
<keyword evidence="12 13" id="KW-0472">Membrane</keyword>
<evidence type="ECO:0000256" key="10">
    <source>
        <dbReference type="ARBA" id="ARBA00022967"/>
    </source>
</evidence>
<dbReference type="PROSITE" id="PS00211">
    <property type="entry name" value="ABC_TRANSPORTER_1"/>
    <property type="match status" value="1"/>
</dbReference>
<feature type="transmembrane region" description="Helical" evidence="13">
    <location>
        <begin position="132"/>
        <end position="158"/>
    </location>
</feature>
<sequence>MRRKLTEKMERPGVRFKRFRNMTRGAQLCVVVLVLIALAAVFAPLISPHDPQAIEVARQAPNGDFLFGTDEKGRDILSRMIYGARYSLVIGFAATAFALFFGAIFGALAAVSRKWISEVIMRCMDIIMSFPGIALAAVFVSVFGNTLPVIIMAIGFLYIPQITRVVRANVMSEYGEDYVRAVIVSGARAPWILIKHVARNCIAPVMVFTTVLVADAIVFEASLSFIQAGIAEPTPTWGNILADARGGVLLGRWWQALFPGLAIMITVLCLNILSEGLTDAMVAAPKAAAVPDNVDANAKREEDRLLVDPVAAYAAQHDALVQRLEELRQAEERRTDRFEPTSQEAPVIEVRDLCIKFPRHGDVNVVDHVSFNVRAGETMGLVGESGCGKSITSLAIMGLLDKSADISGEIMFNGQNLLELTPKQHNELRGHEIAMIYQDALSSLNPSMLIKAQMKQLTSRGGTRTAEELLELVDLDPKRTLESYPHELSGGQRQRVLIAMALTRDPKLVIADEPTTALDVTVQAQVVELLNRLRKELGFAMVFVSHDLALVAEVAHSITVMYAGQVVEQASTKELLTDPHHEYTRGLLGSVLSIEAGAGRLHQVPGTVPSPRDFPKGDRFAPRSSHPTVGLDTRPIMKRVGETWHFYAAQPDAPDPATTNLVPKESLRASSAAETATGAAAYTAGEAADGAAGPDAQK</sequence>
<feature type="domain" description="ABC transmembrane type-1" evidence="16">
    <location>
        <begin position="84"/>
        <end position="274"/>
    </location>
</feature>
<dbReference type="PROSITE" id="PS50928">
    <property type="entry name" value="ABC_TM1"/>
    <property type="match status" value="1"/>
</dbReference>
<dbReference type="Gene3D" id="1.10.3720.10">
    <property type="entry name" value="MetI-like"/>
    <property type="match status" value="1"/>
</dbReference>
<dbReference type="eggNOG" id="COG1173">
    <property type="taxonomic scope" value="Bacteria"/>
</dbReference>
<dbReference type="CDD" id="cd06261">
    <property type="entry name" value="TM_PBP2"/>
    <property type="match status" value="1"/>
</dbReference>
<accession>S2WIQ6</accession>
<dbReference type="InterPro" id="IPR003593">
    <property type="entry name" value="AAA+_ATPase"/>
</dbReference>
<dbReference type="GO" id="GO:0055085">
    <property type="term" value="P:transmembrane transport"/>
    <property type="evidence" value="ECO:0007669"/>
    <property type="project" value="InterPro"/>
</dbReference>
<evidence type="ECO:0000256" key="8">
    <source>
        <dbReference type="ARBA" id="ARBA00022741"/>
    </source>
</evidence>
<dbReference type="Pfam" id="PF00528">
    <property type="entry name" value="BPD_transp_1"/>
    <property type="match status" value="1"/>
</dbReference>
<dbReference type="OrthoDB" id="3677453at2"/>
<dbReference type="SMART" id="SM00382">
    <property type="entry name" value="AAA"/>
    <property type="match status" value="1"/>
</dbReference>
<dbReference type="PROSITE" id="PS50893">
    <property type="entry name" value="ABC_TRANSPORTER_2"/>
    <property type="match status" value="1"/>
</dbReference>
<dbReference type="FunFam" id="3.40.50.300:FF:000016">
    <property type="entry name" value="Oligopeptide ABC transporter ATP-binding component"/>
    <property type="match status" value="1"/>
</dbReference>
<dbReference type="Proteomes" id="UP000014393">
    <property type="component" value="Unassembled WGS sequence"/>
</dbReference>
<dbReference type="InterPro" id="IPR017871">
    <property type="entry name" value="ABC_transporter-like_CS"/>
</dbReference>
<keyword evidence="18" id="KW-1185">Reference proteome</keyword>
<evidence type="ECO:0000313" key="18">
    <source>
        <dbReference type="Proteomes" id="UP000014393"/>
    </source>
</evidence>
<keyword evidence="7 13" id="KW-0812">Transmembrane</keyword>
<organism evidence="17 18">
    <name type="scientific">Actinotignum schaalii FB123-CNA-2</name>
    <dbReference type="NCBI Taxonomy" id="883067"/>
    <lineage>
        <taxon>Bacteria</taxon>
        <taxon>Bacillati</taxon>
        <taxon>Actinomycetota</taxon>
        <taxon>Actinomycetes</taxon>
        <taxon>Actinomycetales</taxon>
        <taxon>Actinomycetaceae</taxon>
        <taxon>Actinotignum</taxon>
    </lineage>
</organism>
<evidence type="ECO:0000256" key="7">
    <source>
        <dbReference type="ARBA" id="ARBA00022692"/>
    </source>
</evidence>
<dbReference type="RefSeq" id="WP_016441971.1">
    <property type="nucleotide sequence ID" value="NZ_KE150262.1"/>
</dbReference>
<evidence type="ECO:0000256" key="12">
    <source>
        <dbReference type="ARBA" id="ARBA00023136"/>
    </source>
</evidence>
<dbReference type="eggNOG" id="COG0444">
    <property type="taxonomic scope" value="Bacteria"/>
</dbReference>
<dbReference type="Gene3D" id="3.40.50.300">
    <property type="entry name" value="P-loop containing nucleotide triphosphate hydrolases"/>
    <property type="match status" value="1"/>
</dbReference>
<evidence type="ECO:0000256" key="2">
    <source>
        <dbReference type="ARBA" id="ARBA00004202"/>
    </source>
</evidence>
<evidence type="ECO:0000256" key="4">
    <source>
        <dbReference type="ARBA" id="ARBA00022448"/>
    </source>
</evidence>
<dbReference type="InterPro" id="IPR050388">
    <property type="entry name" value="ABC_Ni/Peptide_Import"/>
</dbReference>
<comment type="caution">
    <text evidence="17">The sequence shown here is derived from an EMBL/GenBank/DDBJ whole genome shotgun (WGS) entry which is preliminary data.</text>
</comment>
<dbReference type="GO" id="GO:0005886">
    <property type="term" value="C:plasma membrane"/>
    <property type="evidence" value="ECO:0007669"/>
    <property type="project" value="UniProtKB-SubCell"/>
</dbReference>
<dbReference type="InterPro" id="IPR025966">
    <property type="entry name" value="OppC_N"/>
</dbReference>
<dbReference type="Pfam" id="PF08352">
    <property type="entry name" value="oligo_HPY"/>
    <property type="match status" value="1"/>
</dbReference>
<gene>
    <name evidence="17" type="ORF">HMPREF9237_00325</name>
</gene>
<feature type="transmembrane region" description="Helical" evidence="13">
    <location>
        <begin position="86"/>
        <end position="111"/>
    </location>
</feature>
<keyword evidence="6" id="KW-0997">Cell inner membrane</keyword>
<dbReference type="HOGENOM" id="CLU_000604_70_1_11"/>
<feature type="region of interest" description="Disordered" evidence="14">
    <location>
        <begin position="649"/>
        <end position="678"/>
    </location>
</feature>
<keyword evidence="10" id="KW-1278">Translocase</keyword>
<dbReference type="PANTHER" id="PTHR43297">
    <property type="entry name" value="OLIGOPEPTIDE TRANSPORT ATP-BINDING PROTEIN APPD"/>
    <property type="match status" value="1"/>
</dbReference>
<dbReference type="PATRIC" id="fig|883067.3.peg.326"/>
<dbReference type="InterPro" id="IPR027417">
    <property type="entry name" value="P-loop_NTPase"/>
</dbReference>
<evidence type="ECO:0000259" key="15">
    <source>
        <dbReference type="PROSITE" id="PS50893"/>
    </source>
</evidence>
<dbReference type="GO" id="GO:0015833">
    <property type="term" value="P:peptide transport"/>
    <property type="evidence" value="ECO:0007669"/>
    <property type="project" value="InterPro"/>
</dbReference>
<dbReference type="InterPro" id="IPR000515">
    <property type="entry name" value="MetI-like"/>
</dbReference>
<keyword evidence="4 13" id="KW-0813">Transport</keyword>
<name>S2WIQ6_9ACTO</name>
<evidence type="ECO:0000256" key="3">
    <source>
        <dbReference type="ARBA" id="ARBA00005417"/>
    </source>
</evidence>
<dbReference type="CDD" id="cd03257">
    <property type="entry name" value="ABC_NikE_OppD_transporters"/>
    <property type="match status" value="1"/>
</dbReference>
<dbReference type="InterPro" id="IPR013563">
    <property type="entry name" value="Oligopep_ABC_C"/>
</dbReference>
<evidence type="ECO:0000256" key="14">
    <source>
        <dbReference type="SAM" id="MobiDB-lite"/>
    </source>
</evidence>
<protein>
    <submittedName>
        <fullName evidence="17">Oligopeptide/dipeptide ABC transporter, ATP-binding protein domain</fullName>
    </submittedName>
</protein>
<evidence type="ECO:0000259" key="16">
    <source>
        <dbReference type="PROSITE" id="PS50928"/>
    </source>
</evidence>
<dbReference type="GO" id="GO:0005524">
    <property type="term" value="F:ATP binding"/>
    <property type="evidence" value="ECO:0007669"/>
    <property type="project" value="UniProtKB-KW"/>
</dbReference>
<dbReference type="AlphaFoldDB" id="S2WIQ6"/>
<evidence type="ECO:0000256" key="1">
    <source>
        <dbReference type="ARBA" id="ARBA00004141"/>
    </source>
</evidence>
<dbReference type="GO" id="GO:0016887">
    <property type="term" value="F:ATP hydrolysis activity"/>
    <property type="evidence" value="ECO:0007669"/>
    <property type="project" value="InterPro"/>
</dbReference>
<feature type="domain" description="ABC transporter" evidence="15">
    <location>
        <begin position="348"/>
        <end position="588"/>
    </location>
</feature>
<feature type="compositionally biased region" description="Low complexity" evidence="14">
    <location>
        <begin position="669"/>
        <end position="678"/>
    </location>
</feature>
<dbReference type="NCBIfam" id="TIGR01727">
    <property type="entry name" value="oligo_HPY"/>
    <property type="match status" value="1"/>
</dbReference>
<keyword evidence="9 17" id="KW-0067">ATP-binding</keyword>
<dbReference type="SUPFAM" id="SSF52540">
    <property type="entry name" value="P-loop containing nucleoside triphosphate hydrolases"/>
    <property type="match status" value="1"/>
</dbReference>
<evidence type="ECO:0000256" key="9">
    <source>
        <dbReference type="ARBA" id="ARBA00022840"/>
    </source>
</evidence>
<evidence type="ECO:0000313" key="17">
    <source>
        <dbReference type="EMBL" id="EPD27769.1"/>
    </source>
</evidence>
<dbReference type="PANTHER" id="PTHR43297:SF14">
    <property type="entry name" value="ATPASE AAA-TYPE CORE DOMAIN-CONTAINING PROTEIN"/>
    <property type="match status" value="1"/>
</dbReference>
<dbReference type="SUPFAM" id="SSF161098">
    <property type="entry name" value="MetI-like"/>
    <property type="match status" value="1"/>
</dbReference>
<evidence type="ECO:0000256" key="5">
    <source>
        <dbReference type="ARBA" id="ARBA00022475"/>
    </source>
</evidence>
<comment type="similarity">
    <text evidence="13">Belongs to the binding-protein-dependent transport system permease family.</text>
</comment>
<dbReference type="Pfam" id="PF00005">
    <property type="entry name" value="ABC_tran"/>
    <property type="match status" value="1"/>
</dbReference>
<dbReference type="Pfam" id="PF12911">
    <property type="entry name" value="OppC_N"/>
    <property type="match status" value="1"/>
</dbReference>
<comment type="subcellular location">
    <subcellularLocation>
        <location evidence="13">Cell membrane</location>
        <topology evidence="13">Multi-pass membrane protein</topology>
    </subcellularLocation>
    <subcellularLocation>
        <location evidence="2">Cell membrane</location>
        <topology evidence="2">Peripheral membrane protein</topology>
    </subcellularLocation>
    <subcellularLocation>
        <location evidence="1">Membrane</location>
        <topology evidence="1">Multi-pass membrane protein</topology>
    </subcellularLocation>
</comment>
<comment type="similarity">
    <text evidence="3">Belongs to the ABC transporter superfamily.</text>
</comment>
<evidence type="ECO:0000256" key="6">
    <source>
        <dbReference type="ARBA" id="ARBA00022519"/>
    </source>
</evidence>